<comment type="caution">
    <text evidence="1">The sequence shown here is derived from an EMBL/GenBank/DDBJ whole genome shotgun (WGS) entry which is preliminary data.</text>
</comment>
<organism evidence="1 2">
    <name type="scientific">Microvirga tunisiensis</name>
    <dbReference type="NCBI Taxonomy" id="2108360"/>
    <lineage>
        <taxon>Bacteria</taxon>
        <taxon>Pseudomonadati</taxon>
        <taxon>Pseudomonadota</taxon>
        <taxon>Alphaproteobacteria</taxon>
        <taxon>Hyphomicrobiales</taxon>
        <taxon>Methylobacteriaceae</taxon>
        <taxon>Microvirga</taxon>
    </lineage>
</organism>
<dbReference type="Pfam" id="PF12086">
    <property type="entry name" value="DUF3563"/>
    <property type="match status" value="1"/>
</dbReference>
<dbReference type="Proteomes" id="UP000403266">
    <property type="component" value="Unassembled WGS sequence"/>
</dbReference>
<name>A0A5N7MPT2_9HYPH</name>
<dbReference type="OrthoDB" id="8020778at2"/>
<proteinExistence type="predicted"/>
<evidence type="ECO:0000313" key="2">
    <source>
        <dbReference type="Proteomes" id="UP000403266"/>
    </source>
</evidence>
<keyword evidence="2" id="KW-1185">Reference proteome</keyword>
<sequence>MVLYTLCKLASISRPSLPLGFGRHLSWIRHQLEPTDEERDAAHLASATDLHELEFRIRELDRPGRQRRGPFHHL</sequence>
<reference evidence="1 2" key="1">
    <citation type="journal article" date="2019" name="Syst. Appl. Microbiol.">
        <title>Microvirga tunisiensis sp. nov., a root nodule symbiotic bacterium isolated from Lupinus micranthus and L. luteus grown in Northern Tunisia.</title>
        <authorList>
            <person name="Msaddak A."/>
            <person name="Rejili M."/>
            <person name="Duran D."/>
            <person name="Mars M."/>
            <person name="Palacios J.M."/>
            <person name="Ruiz-Argueso T."/>
            <person name="Rey L."/>
            <person name="Imperial J."/>
        </authorList>
    </citation>
    <scope>NUCLEOTIDE SEQUENCE [LARGE SCALE GENOMIC DNA]</scope>
    <source>
        <strain evidence="1 2">Lmie10</strain>
    </source>
</reference>
<protein>
    <submittedName>
        <fullName evidence="1">DUF3563 domain-containing protein</fullName>
    </submittedName>
</protein>
<accession>A0A5N7MPT2</accession>
<dbReference type="AlphaFoldDB" id="A0A5N7MPT2"/>
<gene>
    <name evidence="1" type="ORF">FS320_27965</name>
</gene>
<dbReference type="EMBL" id="VOSK01000177">
    <property type="protein sequence ID" value="MPR28858.1"/>
    <property type="molecule type" value="Genomic_DNA"/>
</dbReference>
<dbReference type="InterPro" id="IPR021946">
    <property type="entry name" value="DUF3563"/>
</dbReference>
<evidence type="ECO:0000313" key="1">
    <source>
        <dbReference type="EMBL" id="MPR28858.1"/>
    </source>
</evidence>
<dbReference type="RefSeq" id="WP_152715478.1">
    <property type="nucleotide sequence ID" value="NZ_VOSJ01000170.1"/>
</dbReference>